<organism evidence="2 3">
    <name type="scientific">Beutenbergia cavernae (strain ATCC BAA-8 / DSM 12333 / CCUG 43141 / JCM 11478 / NBRC 16432 / NCIMB 13614 / HKI 0122)</name>
    <dbReference type="NCBI Taxonomy" id="471853"/>
    <lineage>
        <taxon>Bacteria</taxon>
        <taxon>Bacillati</taxon>
        <taxon>Actinomycetota</taxon>
        <taxon>Actinomycetes</taxon>
        <taxon>Micrococcales</taxon>
        <taxon>Beutenbergiaceae</taxon>
        <taxon>Beutenbergia</taxon>
    </lineage>
</organism>
<dbReference type="eggNOG" id="COG1247">
    <property type="taxonomic scope" value="Bacteria"/>
</dbReference>
<dbReference type="KEGG" id="bcv:Bcav_0964"/>
<evidence type="ECO:0000313" key="3">
    <source>
        <dbReference type="Proteomes" id="UP000007962"/>
    </source>
</evidence>
<evidence type="ECO:0000259" key="1">
    <source>
        <dbReference type="PROSITE" id="PS51186"/>
    </source>
</evidence>
<dbReference type="Gene3D" id="3.40.630.30">
    <property type="match status" value="1"/>
</dbReference>
<dbReference type="GO" id="GO:0016747">
    <property type="term" value="F:acyltransferase activity, transferring groups other than amino-acyl groups"/>
    <property type="evidence" value="ECO:0007669"/>
    <property type="project" value="InterPro"/>
</dbReference>
<dbReference type="PROSITE" id="PS51186">
    <property type="entry name" value="GNAT"/>
    <property type="match status" value="1"/>
</dbReference>
<sequence length="159" mass="16993">MSLQITPASADDVPAMADLAERRRARYATYQPRFWNPAPDARERHEPFLASLVAADDGAIVRVARRGQEVAGFAVGTLVPPPPVYAPGGPACLVDDFAVADDGEWPTVGVDLLRAVTTEARARGAVQVVVVTAHLDEPRREALRAAGLTLGSEWWVGAL</sequence>
<dbReference type="OrthoDB" id="3780630at2"/>
<dbReference type="SUPFAM" id="SSF55729">
    <property type="entry name" value="Acyl-CoA N-acyltransferases (Nat)"/>
    <property type="match status" value="1"/>
</dbReference>
<name>C5C039_BEUC1</name>
<dbReference type="Proteomes" id="UP000007962">
    <property type="component" value="Chromosome"/>
</dbReference>
<gene>
    <name evidence="2" type="ordered locus">Bcav_0964</name>
</gene>
<dbReference type="HOGENOM" id="CLU_1677075_0_0_11"/>
<keyword evidence="2" id="KW-0808">Transferase</keyword>
<dbReference type="RefSeq" id="WP_012726005.1">
    <property type="nucleotide sequence ID" value="NC_012669.1"/>
</dbReference>
<protein>
    <submittedName>
        <fullName evidence="2">Acetyltransferase</fullName>
    </submittedName>
</protein>
<accession>C5C039</accession>
<proteinExistence type="predicted"/>
<keyword evidence="3" id="KW-1185">Reference proteome</keyword>
<reference evidence="2 3" key="1">
    <citation type="journal article" date="2009" name="Stand. Genomic Sci.">
        <title>Complete genome sequence of Beutenbergia cavernae type strain (HKI 0122).</title>
        <authorList>
            <person name="Land M."/>
            <person name="Pukall R."/>
            <person name="Abt B."/>
            <person name="Goker M."/>
            <person name="Rohde M."/>
            <person name="Glavina Del Rio T."/>
            <person name="Tice H."/>
            <person name="Copeland A."/>
            <person name="Cheng J.F."/>
            <person name="Lucas S."/>
            <person name="Chen F."/>
            <person name="Nolan M."/>
            <person name="Bruce D."/>
            <person name="Goodwin L."/>
            <person name="Pitluck S."/>
            <person name="Ivanova N."/>
            <person name="Mavromatis K."/>
            <person name="Ovchinnikova G."/>
            <person name="Pati A."/>
            <person name="Chen A."/>
            <person name="Palaniappan K."/>
            <person name="Hauser L."/>
            <person name="Chang Y.J."/>
            <person name="Jefferies C.C."/>
            <person name="Saunders E."/>
            <person name="Brettin T."/>
            <person name="Detter J.C."/>
            <person name="Han C."/>
            <person name="Chain P."/>
            <person name="Bristow J."/>
            <person name="Eisen J.A."/>
            <person name="Markowitz V."/>
            <person name="Hugenholtz P."/>
            <person name="Kyrpides N.C."/>
            <person name="Klenk H.P."/>
            <person name="Lapidus A."/>
        </authorList>
    </citation>
    <scope>NUCLEOTIDE SEQUENCE [LARGE SCALE GENOMIC DNA]</scope>
    <source>
        <strain evidence="3">ATCC BAA-8 / DSM 12333 / NBRC 16432</strain>
    </source>
</reference>
<evidence type="ECO:0000313" key="2">
    <source>
        <dbReference type="EMBL" id="ACQ79225.1"/>
    </source>
</evidence>
<dbReference type="EMBL" id="CP001618">
    <property type="protein sequence ID" value="ACQ79225.1"/>
    <property type="molecule type" value="Genomic_DNA"/>
</dbReference>
<feature type="domain" description="N-acetyltransferase" evidence="1">
    <location>
        <begin position="3"/>
        <end position="159"/>
    </location>
</feature>
<dbReference type="InterPro" id="IPR016181">
    <property type="entry name" value="Acyl_CoA_acyltransferase"/>
</dbReference>
<dbReference type="STRING" id="471853.Bcav_0964"/>
<dbReference type="InterPro" id="IPR000182">
    <property type="entry name" value="GNAT_dom"/>
</dbReference>
<dbReference type="AlphaFoldDB" id="C5C039"/>